<dbReference type="EMBL" id="VINQ01000008">
    <property type="protein sequence ID" value="KAA0914744.1"/>
    <property type="molecule type" value="Genomic_DNA"/>
</dbReference>
<keyword evidence="2" id="KW-1185">Reference proteome</keyword>
<evidence type="ECO:0000313" key="1">
    <source>
        <dbReference type="EMBL" id="KAA0914744.1"/>
    </source>
</evidence>
<dbReference type="Proteomes" id="UP000325291">
    <property type="component" value="Unassembled WGS sequence"/>
</dbReference>
<dbReference type="Pfam" id="PF12893">
    <property type="entry name" value="Lumazine_bd_2"/>
    <property type="match status" value="1"/>
</dbReference>
<reference evidence="1 2" key="1">
    <citation type="submission" date="2019-07" db="EMBL/GenBank/DDBJ databases">
        <title>Aquicoccus porphyridii gen. nov., sp. nov., isolated from a small marine red alga, Porphyridium marinum.</title>
        <authorList>
            <person name="Liu L."/>
        </authorList>
    </citation>
    <scope>NUCLEOTIDE SEQUENCE [LARGE SCALE GENOMIC DNA]</scope>
    <source>
        <strain evidence="1 2">L1 8-17</strain>
    </source>
</reference>
<comment type="caution">
    <text evidence="1">The sequence shown here is derived from an EMBL/GenBank/DDBJ whole genome shotgun (WGS) entry which is preliminary data.</text>
</comment>
<protein>
    <submittedName>
        <fullName evidence="1">Nuclear transport factor 2 family protein</fullName>
    </submittedName>
</protein>
<organism evidence="1 2">
    <name type="scientific">Aquicoccus porphyridii</name>
    <dbReference type="NCBI Taxonomy" id="1852029"/>
    <lineage>
        <taxon>Bacteria</taxon>
        <taxon>Pseudomonadati</taxon>
        <taxon>Pseudomonadota</taxon>
        <taxon>Alphaproteobacteria</taxon>
        <taxon>Rhodobacterales</taxon>
        <taxon>Paracoccaceae</taxon>
        <taxon>Aquicoccus</taxon>
    </lineage>
</organism>
<gene>
    <name evidence="1" type="ORF">FLO80_12140</name>
</gene>
<evidence type="ECO:0000313" key="2">
    <source>
        <dbReference type="Proteomes" id="UP000325291"/>
    </source>
</evidence>
<sequence length="127" mass="14435">MMSLPVQEVADRARAYCEALHWSDETVFEDMCHENFLMTYVGEDNQGRFIDKRAFVGRVAARDAFAGEPSYHIETVDVAGHGIAHVKLWVDMPPRRFEDYLGFFHVGGEWKLITKLFRVASGPALEG</sequence>
<dbReference type="AlphaFoldDB" id="A0A5A9ZC49"/>
<name>A0A5A9ZC49_9RHOB</name>
<accession>A0A5A9ZC49</accession>
<dbReference type="InterPro" id="IPR039437">
    <property type="entry name" value="FrzH/put_lumazine-bd"/>
</dbReference>
<dbReference type="InterPro" id="IPR032710">
    <property type="entry name" value="NTF2-like_dom_sf"/>
</dbReference>
<dbReference type="SUPFAM" id="SSF54427">
    <property type="entry name" value="NTF2-like"/>
    <property type="match status" value="1"/>
</dbReference>
<dbReference type="Gene3D" id="3.10.450.50">
    <property type="match status" value="1"/>
</dbReference>
<proteinExistence type="predicted"/>